<dbReference type="PANTHER" id="PTHR47510">
    <property type="entry name" value="REVERSE TRANSCRIPTASE DOMAIN-CONTAINING PROTEIN"/>
    <property type="match status" value="1"/>
</dbReference>
<accession>A0A6G0YTZ2</accession>
<dbReference type="EMBL" id="VUJU01002476">
    <property type="protein sequence ID" value="KAF0761160.1"/>
    <property type="molecule type" value="Genomic_DNA"/>
</dbReference>
<dbReference type="GO" id="GO:0071897">
    <property type="term" value="P:DNA biosynthetic process"/>
    <property type="evidence" value="ECO:0007669"/>
    <property type="project" value="UniProtKB-ARBA"/>
</dbReference>
<sequence>MPNLSHSSYYLITNIFQFIVLNSNISPGNATFVRKYRSSPSIPTNVTLHGIQSNTPSDTANLFATHFSSVFTPPTQTSSQTLHPTHNFPLPSNSIGPDGIQGDFLYKLRSVLAEPLWFLFIRSIDSGIFPSALKLGSIRPILKSVESTDVTNYRPITILPHLSKLFETLVLNSIRSSLNQILGDEQHGFRPGRSTVTCNLSLHSYIFYSFCHNCQVDVIYTDFSKAFDHVDHNCLMSTLDSIGIGESLLSWIRPYITNMIQWVTPLINTLRSHLAYHKVLFFLRFCLLYS</sequence>
<keyword evidence="3" id="KW-1185">Reference proteome</keyword>
<protein>
    <recommendedName>
        <fullName evidence="1">Reverse transcriptase domain-containing protein</fullName>
    </recommendedName>
</protein>
<gene>
    <name evidence="2" type="ORF">FWK35_00013017</name>
</gene>
<dbReference type="Pfam" id="PF00078">
    <property type="entry name" value="RVT_1"/>
    <property type="match status" value="1"/>
</dbReference>
<dbReference type="InterPro" id="IPR000477">
    <property type="entry name" value="RT_dom"/>
</dbReference>
<proteinExistence type="predicted"/>
<reference evidence="2 3" key="1">
    <citation type="submission" date="2019-08" db="EMBL/GenBank/DDBJ databases">
        <title>Whole genome of Aphis craccivora.</title>
        <authorList>
            <person name="Voronova N.V."/>
            <person name="Shulinski R.S."/>
            <person name="Bandarenka Y.V."/>
            <person name="Zhorov D.G."/>
            <person name="Warner D."/>
        </authorList>
    </citation>
    <scope>NUCLEOTIDE SEQUENCE [LARGE SCALE GENOMIC DNA]</scope>
    <source>
        <strain evidence="2">180601</strain>
        <tissue evidence="2">Whole Body</tissue>
    </source>
</reference>
<name>A0A6G0YTZ2_APHCR</name>
<evidence type="ECO:0000259" key="1">
    <source>
        <dbReference type="Pfam" id="PF00078"/>
    </source>
</evidence>
<dbReference type="AlphaFoldDB" id="A0A6G0YTZ2"/>
<dbReference type="Proteomes" id="UP000478052">
    <property type="component" value="Unassembled WGS sequence"/>
</dbReference>
<comment type="caution">
    <text evidence="2">The sequence shown here is derived from an EMBL/GenBank/DDBJ whole genome shotgun (WGS) entry which is preliminary data.</text>
</comment>
<organism evidence="2 3">
    <name type="scientific">Aphis craccivora</name>
    <name type="common">Cowpea aphid</name>
    <dbReference type="NCBI Taxonomy" id="307492"/>
    <lineage>
        <taxon>Eukaryota</taxon>
        <taxon>Metazoa</taxon>
        <taxon>Ecdysozoa</taxon>
        <taxon>Arthropoda</taxon>
        <taxon>Hexapoda</taxon>
        <taxon>Insecta</taxon>
        <taxon>Pterygota</taxon>
        <taxon>Neoptera</taxon>
        <taxon>Paraneoptera</taxon>
        <taxon>Hemiptera</taxon>
        <taxon>Sternorrhyncha</taxon>
        <taxon>Aphidomorpha</taxon>
        <taxon>Aphidoidea</taxon>
        <taxon>Aphididae</taxon>
        <taxon>Aphidini</taxon>
        <taxon>Aphis</taxon>
        <taxon>Aphis</taxon>
    </lineage>
</organism>
<dbReference type="InterPro" id="IPR043502">
    <property type="entry name" value="DNA/RNA_pol_sf"/>
</dbReference>
<feature type="domain" description="Reverse transcriptase" evidence="1">
    <location>
        <begin position="150"/>
        <end position="259"/>
    </location>
</feature>
<dbReference type="OrthoDB" id="6630711at2759"/>
<evidence type="ECO:0000313" key="3">
    <source>
        <dbReference type="Proteomes" id="UP000478052"/>
    </source>
</evidence>
<dbReference type="SUPFAM" id="SSF56672">
    <property type="entry name" value="DNA/RNA polymerases"/>
    <property type="match status" value="1"/>
</dbReference>
<evidence type="ECO:0000313" key="2">
    <source>
        <dbReference type="EMBL" id="KAF0761160.1"/>
    </source>
</evidence>
<dbReference type="PANTHER" id="PTHR47510:SF3">
    <property type="entry name" value="ENDO_EXONUCLEASE_PHOSPHATASE DOMAIN-CONTAINING PROTEIN"/>
    <property type="match status" value="1"/>
</dbReference>